<evidence type="ECO:0000313" key="2">
    <source>
        <dbReference type="Proteomes" id="UP001065593"/>
    </source>
</evidence>
<keyword evidence="2" id="KW-1185">Reference proteome</keyword>
<dbReference type="PANTHER" id="PTHR41291:SF1">
    <property type="entry name" value="DNA ALKYLATION REPAIR PROTEIN"/>
    <property type="match status" value="1"/>
</dbReference>
<evidence type="ECO:0000313" key="1">
    <source>
        <dbReference type="EMBL" id="GLC89091.1"/>
    </source>
</evidence>
<accession>A0ABQ5NLX1</accession>
<gene>
    <name evidence="1" type="ORF">LYSBPC_22180</name>
</gene>
<proteinExistence type="predicted"/>
<name>A0ABQ5NLX1_9BACI</name>
<reference evidence="1" key="1">
    <citation type="submission" date="2022-08" db="EMBL/GenBank/DDBJ databases">
        <title>Draft genome sequence of Lysinibacillus sp. strain KH24.</title>
        <authorList>
            <person name="Kanbe H."/>
            <person name="Itoh H."/>
        </authorList>
    </citation>
    <scope>NUCLEOTIDE SEQUENCE</scope>
    <source>
        <strain evidence="1">KH24</strain>
    </source>
</reference>
<dbReference type="SUPFAM" id="SSF48371">
    <property type="entry name" value="ARM repeat"/>
    <property type="match status" value="1"/>
</dbReference>
<dbReference type="EMBL" id="BRZA01000002">
    <property type="protein sequence ID" value="GLC89091.1"/>
    <property type="molecule type" value="Genomic_DNA"/>
</dbReference>
<protein>
    <submittedName>
        <fullName evidence="1">Uncharacterized protein</fullName>
    </submittedName>
</protein>
<sequence length="88" mass="10019">MLDLVQNTIHDAPSRTKTSMNNFLYTVGISYVPLHDKATAKAIGPVEMERANKKPSILYAYEMIQKMWKKGELVLNVNIYDVKKVAAY</sequence>
<dbReference type="Proteomes" id="UP001065593">
    <property type="component" value="Unassembled WGS sequence"/>
</dbReference>
<comment type="caution">
    <text evidence="1">The sequence shown here is derived from an EMBL/GenBank/DDBJ whole genome shotgun (WGS) entry which is preliminary data.</text>
</comment>
<organism evidence="1 2">
    <name type="scientific">Lysinibacillus piscis</name>
    <dbReference type="NCBI Taxonomy" id="2518931"/>
    <lineage>
        <taxon>Bacteria</taxon>
        <taxon>Bacillati</taxon>
        <taxon>Bacillota</taxon>
        <taxon>Bacilli</taxon>
        <taxon>Bacillales</taxon>
        <taxon>Bacillaceae</taxon>
        <taxon>Lysinibacillus</taxon>
    </lineage>
</organism>
<dbReference type="PANTHER" id="PTHR41291">
    <property type="entry name" value="DNA ALKYLATION REPAIR PROTEIN"/>
    <property type="match status" value="1"/>
</dbReference>
<dbReference type="InterPro" id="IPR016024">
    <property type="entry name" value="ARM-type_fold"/>
</dbReference>